<name>A0ABR6RHA2_9BURK</name>
<evidence type="ECO:0000313" key="2">
    <source>
        <dbReference type="EMBL" id="MBB6578546.1"/>
    </source>
</evidence>
<keyword evidence="3" id="KW-1185">Reference proteome</keyword>
<keyword evidence="1" id="KW-0812">Transmembrane</keyword>
<protein>
    <submittedName>
        <fullName evidence="2">Glucan phosphoethanolaminetransferase (Alkaline phosphatase superfamily)</fullName>
    </submittedName>
</protein>
<reference evidence="2 3" key="1">
    <citation type="submission" date="2020-08" db="EMBL/GenBank/DDBJ databases">
        <title>Functional genomics of gut bacteria from endangered species of beetles.</title>
        <authorList>
            <person name="Carlos-Shanley C."/>
        </authorList>
    </citation>
    <scope>NUCLEOTIDE SEQUENCE [LARGE SCALE GENOMIC DNA]</scope>
    <source>
        <strain evidence="2 3">S00124</strain>
    </source>
</reference>
<keyword evidence="1" id="KW-0472">Membrane</keyword>
<dbReference type="EMBL" id="JACHKZ010000015">
    <property type="protein sequence ID" value="MBB6578546.1"/>
    <property type="molecule type" value="Genomic_DNA"/>
</dbReference>
<evidence type="ECO:0000313" key="3">
    <source>
        <dbReference type="Proteomes" id="UP000562492"/>
    </source>
</evidence>
<sequence>MLRFTAALLFTPYLTWLMRAFWSAPRYATVFAVASDATHTAIFFYVYVFPLALIALLIVWRFGRINLIMSILIGGLCSAIYLLPYAADLGVDKIIHWLKYKIGTAVIMEIVFGSAVGALVWLLGVWRNPSMHRMSHDKLVNEVPDKQ</sequence>
<dbReference type="Proteomes" id="UP000562492">
    <property type="component" value="Unassembled WGS sequence"/>
</dbReference>
<evidence type="ECO:0000256" key="1">
    <source>
        <dbReference type="SAM" id="Phobius"/>
    </source>
</evidence>
<feature type="transmembrane region" description="Helical" evidence="1">
    <location>
        <begin position="42"/>
        <end position="60"/>
    </location>
</feature>
<organism evidence="2 3">
    <name type="scientific">Comamonas odontotermitis</name>
    <dbReference type="NCBI Taxonomy" id="379895"/>
    <lineage>
        <taxon>Bacteria</taxon>
        <taxon>Pseudomonadati</taxon>
        <taxon>Pseudomonadota</taxon>
        <taxon>Betaproteobacteria</taxon>
        <taxon>Burkholderiales</taxon>
        <taxon>Comamonadaceae</taxon>
        <taxon>Comamonas</taxon>
    </lineage>
</organism>
<feature type="transmembrane region" description="Helical" evidence="1">
    <location>
        <begin position="106"/>
        <end position="126"/>
    </location>
</feature>
<gene>
    <name evidence="2" type="ORF">HNP33_002628</name>
</gene>
<proteinExistence type="predicted"/>
<feature type="transmembrane region" description="Helical" evidence="1">
    <location>
        <begin position="67"/>
        <end position="86"/>
    </location>
</feature>
<dbReference type="RefSeq" id="WP_184709091.1">
    <property type="nucleotide sequence ID" value="NZ_JACHKZ010000015.1"/>
</dbReference>
<accession>A0ABR6RHA2</accession>
<keyword evidence="1" id="KW-1133">Transmembrane helix</keyword>
<comment type="caution">
    <text evidence="2">The sequence shown here is derived from an EMBL/GenBank/DDBJ whole genome shotgun (WGS) entry which is preliminary data.</text>
</comment>